<protein>
    <recommendedName>
        <fullName evidence="7 8">Glutamine-dependent NAD(+) synthetase</fullName>
        <ecNumber evidence="7 8">6.3.5.1</ecNumber>
    </recommendedName>
    <alternativeName>
        <fullName evidence="7 8">NAD(+) synthase [glutamine-hydrolyzing]</fullName>
    </alternativeName>
</protein>
<dbReference type="InterPro" id="IPR022310">
    <property type="entry name" value="NAD/GMP_synthase"/>
</dbReference>
<dbReference type="GO" id="GO:0003952">
    <property type="term" value="F:NAD+ synthase (glutamine-hydrolyzing) activity"/>
    <property type="evidence" value="ECO:0007669"/>
    <property type="project" value="UniProtKB-EC"/>
</dbReference>
<evidence type="ECO:0000256" key="3">
    <source>
        <dbReference type="ARBA" id="ARBA00022598"/>
    </source>
</evidence>
<name>A0ABS5ICY0_9PROT</name>
<comment type="function">
    <text evidence="7">Catalyzes the ATP-dependent amidation of deamido-NAD to form NAD. Uses L-glutamine as a nitrogen source.</text>
</comment>
<dbReference type="InterPro" id="IPR003694">
    <property type="entry name" value="NAD_synthase"/>
</dbReference>
<dbReference type="PROSITE" id="PS00920">
    <property type="entry name" value="NITRIL_CHT_1"/>
    <property type="match status" value="1"/>
</dbReference>
<evidence type="ECO:0000313" key="13">
    <source>
        <dbReference type="Proteomes" id="UP000680714"/>
    </source>
</evidence>
<reference evidence="12 13" key="1">
    <citation type="submission" date="2021-04" db="EMBL/GenBank/DDBJ databases">
        <title>Magnetospirillum sulfuroxidans sp. nov., a facultative chemolithoautotrophic sulfur-oxidizing alphaproteobacterium isolated from freshwater sediment and proposals for Paramagetospirillum gen. nov., and Magnetospirillaceae fam. nov.</title>
        <authorList>
            <person name="Koziaeva V."/>
            <person name="Geelhoed J.S."/>
            <person name="Sorokin D.Y."/>
            <person name="Grouzdev D.S."/>
        </authorList>
    </citation>
    <scope>NUCLEOTIDE SEQUENCE [LARGE SCALE GENOMIC DNA]</scope>
    <source>
        <strain evidence="12 13">J10</strain>
    </source>
</reference>
<dbReference type="EC" id="6.3.5.1" evidence="7 8"/>
<dbReference type="PANTHER" id="PTHR23090:SF9">
    <property type="entry name" value="GLUTAMINE-DEPENDENT NAD(+) SYNTHETASE"/>
    <property type="match status" value="1"/>
</dbReference>
<feature type="binding site" evidence="7">
    <location>
        <position position="402"/>
    </location>
    <ligand>
        <name>deamido-NAD(+)</name>
        <dbReference type="ChEBI" id="CHEBI:58437"/>
        <note>ligand shared between two neighboring subunits</note>
    </ligand>
</feature>
<feature type="binding site" evidence="7">
    <location>
        <position position="120"/>
    </location>
    <ligand>
        <name>L-glutamine</name>
        <dbReference type="ChEBI" id="CHEBI:58359"/>
    </ligand>
</feature>
<dbReference type="Pfam" id="PF02540">
    <property type="entry name" value="NAD_synthase"/>
    <property type="match status" value="1"/>
</dbReference>
<comment type="caution">
    <text evidence="7">Lacks conserved residue(s) required for the propagation of feature annotation.</text>
</comment>
<feature type="binding site" evidence="7">
    <location>
        <position position="373"/>
    </location>
    <ligand>
        <name>deamido-NAD(+)</name>
        <dbReference type="ChEBI" id="CHEBI:58437"/>
        <note>ligand shared between two neighboring subunits</note>
    </ligand>
</feature>
<dbReference type="CDD" id="cd07570">
    <property type="entry name" value="GAT_Gln-NAD-synth"/>
    <property type="match status" value="1"/>
</dbReference>
<dbReference type="SUPFAM" id="SSF52402">
    <property type="entry name" value="Adenine nucleotide alpha hydrolases-like"/>
    <property type="match status" value="1"/>
</dbReference>
<dbReference type="HAMAP" id="MF_02090">
    <property type="entry name" value="NadE_glutamine_dep"/>
    <property type="match status" value="1"/>
</dbReference>
<evidence type="ECO:0000256" key="2">
    <source>
        <dbReference type="ARBA" id="ARBA00007145"/>
    </source>
</evidence>
<dbReference type="Proteomes" id="UP000680714">
    <property type="component" value="Unassembled WGS sequence"/>
</dbReference>
<comment type="catalytic activity">
    <reaction evidence="7 8">
        <text>deamido-NAD(+) + L-glutamine + ATP + H2O = L-glutamate + AMP + diphosphate + NAD(+) + H(+)</text>
        <dbReference type="Rhea" id="RHEA:24384"/>
        <dbReference type="ChEBI" id="CHEBI:15377"/>
        <dbReference type="ChEBI" id="CHEBI:15378"/>
        <dbReference type="ChEBI" id="CHEBI:29985"/>
        <dbReference type="ChEBI" id="CHEBI:30616"/>
        <dbReference type="ChEBI" id="CHEBI:33019"/>
        <dbReference type="ChEBI" id="CHEBI:57540"/>
        <dbReference type="ChEBI" id="CHEBI:58359"/>
        <dbReference type="ChEBI" id="CHEBI:58437"/>
        <dbReference type="ChEBI" id="CHEBI:456215"/>
        <dbReference type="EC" id="6.3.5.1"/>
    </reaction>
</comment>
<dbReference type="NCBIfam" id="TIGR00552">
    <property type="entry name" value="nadE"/>
    <property type="match status" value="1"/>
</dbReference>
<dbReference type="CDD" id="cd00553">
    <property type="entry name" value="NAD_synthase"/>
    <property type="match status" value="1"/>
</dbReference>
<dbReference type="InterPro" id="IPR003010">
    <property type="entry name" value="C-N_Hydrolase"/>
</dbReference>
<evidence type="ECO:0000256" key="1">
    <source>
        <dbReference type="ARBA" id="ARBA00005188"/>
    </source>
</evidence>
<dbReference type="EMBL" id="JAGTUF010000009">
    <property type="protein sequence ID" value="MBR9972279.1"/>
    <property type="molecule type" value="Genomic_DNA"/>
</dbReference>
<accession>A0ABS5ICY0</accession>
<keyword evidence="5 7" id="KW-0067">ATP-binding</keyword>
<dbReference type="InterPro" id="IPR014729">
    <property type="entry name" value="Rossmann-like_a/b/a_fold"/>
</dbReference>
<feature type="binding site" evidence="7">
    <location>
        <position position="176"/>
    </location>
    <ligand>
        <name>L-glutamine</name>
        <dbReference type="ChEBI" id="CHEBI:58359"/>
    </ligand>
</feature>
<evidence type="ECO:0000313" key="12">
    <source>
        <dbReference type="EMBL" id="MBR9972279.1"/>
    </source>
</evidence>
<evidence type="ECO:0000256" key="7">
    <source>
        <dbReference type="HAMAP-Rule" id="MF_02090"/>
    </source>
</evidence>
<evidence type="ECO:0000256" key="6">
    <source>
        <dbReference type="ARBA" id="ARBA00023027"/>
    </source>
</evidence>
<dbReference type="Pfam" id="PF00795">
    <property type="entry name" value="CN_hydrolase"/>
    <property type="match status" value="1"/>
</dbReference>
<evidence type="ECO:0000259" key="11">
    <source>
        <dbReference type="PROSITE" id="PS50263"/>
    </source>
</evidence>
<feature type="active site" description="For glutaminase activity" evidence="7">
    <location>
        <position position="114"/>
    </location>
</feature>
<comment type="similarity">
    <text evidence="2 7 8">In the C-terminal section; belongs to the NAD synthetase family.</text>
</comment>
<sequence length="552" mass="59299">MSDSLSIAFAQINPVVGDIVGNVARIRAARARAAEDGAQLVVFPELVVSGYPPEDLVLKAAFLDAVEQAVEDLAADTADNGPALLVGAPWRVAGRVHNAALLLDHGRVAASRLKHHLPNYGVFDEARVFAPGPVPGPIQFRGTRLGVLVCEDMWYADVAETLAECGAEILVVPNGSPFEMDKVGVRLDRARSRVAETGLPLIYVNQLGGQDELVFDGASFALDGKGEVLIRLPAWSEQVVTTQWRKENGTWTASGPIAPVPERDEDLYQAMVMGLRDYVGKNGFPGVVLGLSGGIDSALAAAVAADALGADKVWCVMMPSPYTSQESLDDAEGVARMLGCRLDTINIGPAMAAFDQMLAPHFAGTNADITEENLQSRARGVTLMALSNKFGPMVLSTGNKSEMSTGYATLYGDMCGGYAVLKDVYKTAVFAVCRWRNGHVPAGALGPNGPVMPERVITKPPSAELKPDQKDQDTLPPYDVLDGILSCLIEDENSVETIVGKGYDEAMVRRVWRMLDRAEYKRRQAPPGVKITGRSFGKDRRYPITNGFTKTI</sequence>
<gene>
    <name evidence="7" type="primary">nadE</name>
    <name evidence="12" type="ORF">KEC16_11205</name>
</gene>
<dbReference type="InterPro" id="IPR036526">
    <property type="entry name" value="C-N_Hydrolase_sf"/>
</dbReference>
<keyword evidence="6 7" id="KW-0520">NAD</keyword>
<keyword evidence="13" id="KW-1185">Reference proteome</keyword>
<dbReference type="PROSITE" id="PS50263">
    <property type="entry name" value="CN_HYDROLASE"/>
    <property type="match status" value="1"/>
</dbReference>
<feature type="active site" description="Proton acceptor; for glutaminase activity" evidence="7">
    <location>
        <position position="45"/>
    </location>
</feature>
<evidence type="ECO:0000256" key="5">
    <source>
        <dbReference type="ARBA" id="ARBA00022840"/>
    </source>
</evidence>
<evidence type="ECO:0000256" key="8">
    <source>
        <dbReference type="PIRNR" id="PIRNR006630"/>
    </source>
</evidence>
<feature type="binding site" evidence="7">
    <location>
        <position position="521"/>
    </location>
    <ligand>
        <name>deamido-NAD(+)</name>
        <dbReference type="ChEBI" id="CHEBI:58437"/>
        <note>ligand shared between two neighboring subunits</note>
    </ligand>
</feature>
<feature type="active site" description="Proton acceptor" evidence="9">
    <location>
        <position position="45"/>
    </location>
</feature>
<keyword evidence="3 7" id="KW-0436">Ligase</keyword>
<feature type="binding site" evidence="7">
    <location>
        <position position="397"/>
    </location>
    <ligand>
        <name>ATP</name>
        <dbReference type="ChEBI" id="CHEBI:30616"/>
    </ligand>
</feature>
<feature type="binding site" evidence="7">
    <location>
        <position position="182"/>
    </location>
    <ligand>
        <name>L-glutamine</name>
        <dbReference type="ChEBI" id="CHEBI:58359"/>
    </ligand>
</feature>
<evidence type="ECO:0000256" key="9">
    <source>
        <dbReference type="PROSITE-ProRule" id="PRU10139"/>
    </source>
</evidence>
<dbReference type="InterPro" id="IPR000132">
    <property type="entry name" value="Nitrilase/CN_hydratase_CS"/>
</dbReference>
<dbReference type="NCBIfam" id="NF010588">
    <property type="entry name" value="PRK13981.1"/>
    <property type="match status" value="1"/>
</dbReference>
<comment type="similarity">
    <text evidence="10">Belongs to the NAD synthetase family.</text>
</comment>
<evidence type="ECO:0000256" key="10">
    <source>
        <dbReference type="RuleBase" id="RU003811"/>
    </source>
</evidence>
<comment type="pathway">
    <text evidence="1 7 8">Cofactor biosynthesis; NAD(+) biosynthesis; NAD(+) from deamido-NAD(+) (L-Gln route): step 1/1.</text>
</comment>
<organism evidence="12 13">
    <name type="scientific">Magnetospirillum sulfuroxidans</name>
    <dbReference type="NCBI Taxonomy" id="611300"/>
    <lineage>
        <taxon>Bacteria</taxon>
        <taxon>Pseudomonadati</taxon>
        <taxon>Pseudomonadota</taxon>
        <taxon>Alphaproteobacteria</taxon>
        <taxon>Rhodospirillales</taxon>
        <taxon>Rhodospirillaceae</taxon>
        <taxon>Magnetospirillum</taxon>
    </lineage>
</organism>
<dbReference type="InterPro" id="IPR014445">
    <property type="entry name" value="Gln-dep_NAD_synthase"/>
</dbReference>
<proteinExistence type="inferred from homology"/>
<dbReference type="RefSeq" id="WP_211548871.1">
    <property type="nucleotide sequence ID" value="NZ_JAGTUF010000009.1"/>
</dbReference>
<dbReference type="PANTHER" id="PTHR23090">
    <property type="entry name" value="NH 3 /GLUTAMINE-DEPENDENT NAD + SYNTHETASE"/>
    <property type="match status" value="1"/>
</dbReference>
<dbReference type="PIRSF" id="PIRSF006630">
    <property type="entry name" value="NADS_GAT"/>
    <property type="match status" value="1"/>
</dbReference>
<dbReference type="Gene3D" id="3.40.50.620">
    <property type="entry name" value="HUPs"/>
    <property type="match status" value="1"/>
</dbReference>
<comment type="caution">
    <text evidence="12">The sequence shown here is derived from an EMBL/GenBank/DDBJ whole genome shotgun (WGS) entry which is preliminary data.</text>
</comment>
<feature type="domain" description="CN hydrolase" evidence="11">
    <location>
        <begin position="5"/>
        <end position="246"/>
    </location>
</feature>
<feature type="active site" description="Nucleophile; for glutaminase activity" evidence="7">
    <location>
        <position position="150"/>
    </location>
</feature>
<dbReference type="SUPFAM" id="SSF56317">
    <property type="entry name" value="Carbon-nitrogen hydrolase"/>
    <property type="match status" value="1"/>
</dbReference>
<evidence type="ECO:0000256" key="4">
    <source>
        <dbReference type="ARBA" id="ARBA00022741"/>
    </source>
</evidence>
<dbReference type="Gene3D" id="3.60.110.10">
    <property type="entry name" value="Carbon-nitrogen hydrolase"/>
    <property type="match status" value="1"/>
</dbReference>
<keyword evidence="4 7" id="KW-0547">Nucleotide-binding</keyword>
<feature type="binding site" evidence="7">
    <location>
        <begin position="290"/>
        <end position="297"/>
    </location>
    <ligand>
        <name>ATP</name>
        <dbReference type="ChEBI" id="CHEBI:30616"/>
    </ligand>
</feature>